<accession>A0A9P8DFJ6</accession>
<evidence type="ECO:0000256" key="1">
    <source>
        <dbReference type="SAM" id="MobiDB-lite"/>
    </source>
</evidence>
<dbReference type="GeneID" id="68314384"/>
<dbReference type="KEGG" id="fmu:J7337_006528"/>
<comment type="caution">
    <text evidence="2">The sequence shown here is derived from an EMBL/GenBank/DDBJ whole genome shotgun (WGS) entry which is preliminary data.</text>
</comment>
<dbReference type="Proteomes" id="UP000827133">
    <property type="component" value="Unassembled WGS sequence"/>
</dbReference>
<feature type="compositionally biased region" description="Basic and acidic residues" evidence="1">
    <location>
        <begin position="67"/>
        <end position="113"/>
    </location>
</feature>
<evidence type="ECO:0000313" key="3">
    <source>
        <dbReference type="Proteomes" id="UP000827133"/>
    </source>
</evidence>
<keyword evidence="3" id="KW-1185">Reference proteome</keyword>
<proteinExistence type="predicted"/>
<feature type="region of interest" description="Disordered" evidence="1">
    <location>
        <begin position="56"/>
        <end position="113"/>
    </location>
</feature>
<sequence length="229" mass="26213">MSSAPPRIEDTGHPNKRQRVDEDIPLENKDAVRITILTGENKALADEVTRLKQALEEAQNATSAANEAKDAVKAENDGLREAQKQAREEMDREKTTREDITREARAREDRARQEMREEMESLRVALTEATNDESRQKSVLKLVEKHNYEIRIPATSHAQVMESFKPLVASGEEEKINNLLDFIFFGETGTWYCFQETCEQGTKDLTWLNSYDVQKECPTHDPKPLPIIK</sequence>
<evidence type="ECO:0000313" key="2">
    <source>
        <dbReference type="EMBL" id="KAG9500847.1"/>
    </source>
</evidence>
<gene>
    <name evidence="2" type="ORF">J7337_006528</name>
</gene>
<feature type="region of interest" description="Disordered" evidence="1">
    <location>
        <begin position="1"/>
        <end position="24"/>
    </location>
</feature>
<dbReference type="AlphaFoldDB" id="A0A9P8DFJ6"/>
<organism evidence="2 3">
    <name type="scientific">Fusarium musae</name>
    <dbReference type="NCBI Taxonomy" id="1042133"/>
    <lineage>
        <taxon>Eukaryota</taxon>
        <taxon>Fungi</taxon>
        <taxon>Dikarya</taxon>
        <taxon>Ascomycota</taxon>
        <taxon>Pezizomycotina</taxon>
        <taxon>Sordariomycetes</taxon>
        <taxon>Hypocreomycetidae</taxon>
        <taxon>Hypocreales</taxon>
        <taxon>Nectriaceae</taxon>
        <taxon>Fusarium</taxon>
    </lineage>
</organism>
<feature type="compositionally biased region" description="Basic and acidic residues" evidence="1">
    <location>
        <begin position="7"/>
        <end position="24"/>
    </location>
</feature>
<name>A0A9P8DFJ6_9HYPO</name>
<dbReference type="EMBL" id="JAHBCI010000005">
    <property type="protein sequence ID" value="KAG9500847.1"/>
    <property type="molecule type" value="Genomic_DNA"/>
</dbReference>
<protein>
    <submittedName>
        <fullName evidence="2">Uncharacterized protein</fullName>
    </submittedName>
</protein>
<dbReference type="RefSeq" id="XP_044679847.1">
    <property type="nucleotide sequence ID" value="XM_044824190.1"/>
</dbReference>
<reference evidence="2" key="1">
    <citation type="journal article" date="2021" name="Mol. Plant Microbe Interact.">
        <title>Telomere to telomere genome assembly of Fusarium musae F31, causal agent of crown rot disease of banana.</title>
        <authorList>
            <person name="Degradi L."/>
            <person name="Tava V."/>
            <person name="Kunova A."/>
            <person name="Cortesi P."/>
            <person name="Saracchi M."/>
            <person name="Pasquali M."/>
        </authorList>
    </citation>
    <scope>NUCLEOTIDE SEQUENCE</scope>
    <source>
        <strain evidence="2">F31</strain>
    </source>
</reference>